<keyword evidence="4" id="KW-1185">Reference proteome</keyword>
<dbReference type="SUPFAM" id="SSF46689">
    <property type="entry name" value="Homeodomain-like"/>
    <property type="match status" value="1"/>
</dbReference>
<dbReference type="CDD" id="cd00167">
    <property type="entry name" value="SANT"/>
    <property type="match status" value="2"/>
</dbReference>
<evidence type="ECO:0008006" key="5">
    <source>
        <dbReference type="Google" id="ProtNLM"/>
    </source>
</evidence>
<protein>
    <recommendedName>
        <fullName evidence="5">Myb-like DNA-binding domain containing protein</fullName>
    </recommendedName>
</protein>
<organism evidence="3 4">
    <name type="scientific">Stentor coeruleus</name>
    <dbReference type="NCBI Taxonomy" id="5963"/>
    <lineage>
        <taxon>Eukaryota</taxon>
        <taxon>Sar</taxon>
        <taxon>Alveolata</taxon>
        <taxon>Ciliophora</taxon>
        <taxon>Postciliodesmatophora</taxon>
        <taxon>Heterotrichea</taxon>
        <taxon>Heterotrichida</taxon>
        <taxon>Stentoridae</taxon>
        <taxon>Stentor</taxon>
    </lineage>
</organism>
<name>A0A1R2AS39_9CILI</name>
<dbReference type="InterPro" id="IPR001005">
    <property type="entry name" value="SANT/Myb"/>
</dbReference>
<accession>A0A1R2AS39</accession>
<gene>
    <name evidence="3" type="ORF">SteCoe_35536</name>
</gene>
<dbReference type="InterPro" id="IPR009057">
    <property type="entry name" value="Homeodomain-like_sf"/>
</dbReference>
<dbReference type="SMART" id="SM00717">
    <property type="entry name" value="SANT"/>
    <property type="match status" value="2"/>
</dbReference>
<reference evidence="3 4" key="1">
    <citation type="submission" date="2016-11" db="EMBL/GenBank/DDBJ databases">
        <title>The macronuclear genome of Stentor coeruleus: a giant cell with tiny introns.</title>
        <authorList>
            <person name="Slabodnick M."/>
            <person name="Ruby J.G."/>
            <person name="Reiff S.B."/>
            <person name="Swart E.C."/>
            <person name="Gosai S."/>
            <person name="Prabakaran S."/>
            <person name="Witkowska E."/>
            <person name="Larue G.E."/>
            <person name="Fisher S."/>
            <person name="Freeman R.M."/>
            <person name="Gunawardena J."/>
            <person name="Chu W."/>
            <person name="Stover N.A."/>
            <person name="Gregory B.D."/>
            <person name="Nowacki M."/>
            <person name="Derisi J."/>
            <person name="Roy S.W."/>
            <person name="Marshall W.F."/>
            <person name="Sood P."/>
        </authorList>
    </citation>
    <scope>NUCLEOTIDE SEQUENCE [LARGE SCALE GENOMIC DNA]</scope>
    <source>
        <strain evidence="3">WM001</strain>
    </source>
</reference>
<evidence type="ECO:0000259" key="1">
    <source>
        <dbReference type="PROSITE" id="PS50090"/>
    </source>
</evidence>
<dbReference type="PROSITE" id="PS50090">
    <property type="entry name" value="MYB_LIKE"/>
    <property type="match status" value="2"/>
</dbReference>
<dbReference type="InterPro" id="IPR017930">
    <property type="entry name" value="Myb_dom"/>
</dbReference>
<dbReference type="GO" id="GO:0005634">
    <property type="term" value="C:nucleus"/>
    <property type="evidence" value="ECO:0007669"/>
    <property type="project" value="TreeGrafter"/>
</dbReference>
<sequence length="214" mass="24757">MDKKFTPYLAQDDVWMVPCFANKEGNTYQPVVKPLDETTDLIDLSLKHAWSVEEDKTLENLIELQGTKAWAQIAKEINNIFYKGKAFRKGKQCRERFFNHINPKLKKGDWTKEEDDFIVKMQSTNGNKWSEIAKKLPGRNENQVKNRWKSLKNKIKTETKCESPVKPIPISMSPATTFISYKIDSGFSSLAEIIQAQYFSQANEATPPFHLYFP</sequence>
<evidence type="ECO:0000313" key="3">
    <source>
        <dbReference type="EMBL" id="OMJ67329.1"/>
    </source>
</evidence>
<dbReference type="InterPro" id="IPR050560">
    <property type="entry name" value="MYB_TF"/>
</dbReference>
<feature type="domain" description="Myb-like" evidence="1">
    <location>
        <begin position="47"/>
        <end position="101"/>
    </location>
</feature>
<dbReference type="GO" id="GO:0000981">
    <property type="term" value="F:DNA-binding transcription factor activity, RNA polymerase II-specific"/>
    <property type="evidence" value="ECO:0007669"/>
    <property type="project" value="TreeGrafter"/>
</dbReference>
<comment type="caution">
    <text evidence="3">The sequence shown here is derived from an EMBL/GenBank/DDBJ whole genome shotgun (WGS) entry which is preliminary data.</text>
</comment>
<dbReference type="OrthoDB" id="2143914at2759"/>
<dbReference type="EMBL" id="MPUH01001517">
    <property type="protein sequence ID" value="OMJ67329.1"/>
    <property type="molecule type" value="Genomic_DNA"/>
</dbReference>
<feature type="domain" description="Myb-like" evidence="1">
    <location>
        <begin position="102"/>
        <end position="152"/>
    </location>
</feature>
<dbReference type="GO" id="GO:0000978">
    <property type="term" value="F:RNA polymerase II cis-regulatory region sequence-specific DNA binding"/>
    <property type="evidence" value="ECO:0007669"/>
    <property type="project" value="TreeGrafter"/>
</dbReference>
<dbReference type="PROSITE" id="PS51294">
    <property type="entry name" value="HTH_MYB"/>
    <property type="match status" value="1"/>
</dbReference>
<evidence type="ECO:0000313" key="4">
    <source>
        <dbReference type="Proteomes" id="UP000187209"/>
    </source>
</evidence>
<evidence type="ECO:0000259" key="2">
    <source>
        <dbReference type="PROSITE" id="PS51294"/>
    </source>
</evidence>
<dbReference type="PANTHER" id="PTHR45614:SF274">
    <property type="entry name" value="MYB-LIKE DNA-BINDING PROTEIN"/>
    <property type="match status" value="1"/>
</dbReference>
<proteinExistence type="predicted"/>
<feature type="domain" description="HTH myb-type" evidence="2">
    <location>
        <begin position="102"/>
        <end position="156"/>
    </location>
</feature>
<dbReference type="AlphaFoldDB" id="A0A1R2AS39"/>
<dbReference type="Gene3D" id="1.10.10.60">
    <property type="entry name" value="Homeodomain-like"/>
    <property type="match status" value="2"/>
</dbReference>
<dbReference type="Proteomes" id="UP000187209">
    <property type="component" value="Unassembled WGS sequence"/>
</dbReference>
<dbReference type="Pfam" id="PF13921">
    <property type="entry name" value="Myb_DNA-bind_6"/>
    <property type="match status" value="1"/>
</dbReference>
<dbReference type="PANTHER" id="PTHR45614">
    <property type="entry name" value="MYB PROTEIN-RELATED"/>
    <property type="match status" value="1"/>
</dbReference>